<dbReference type="AlphaFoldDB" id="A0A1I5TF84"/>
<keyword evidence="3" id="KW-1185">Reference proteome</keyword>
<dbReference type="STRING" id="937334.SAMN05444406_10498"/>
<dbReference type="InterPro" id="IPR017896">
    <property type="entry name" value="4Fe4S_Fe-S-bd"/>
</dbReference>
<dbReference type="Proteomes" id="UP000198577">
    <property type="component" value="Unassembled WGS sequence"/>
</dbReference>
<organism evidence="2 3">
    <name type="scientific">Caldicoprobacter faecalis</name>
    <dbReference type="NCBI Taxonomy" id="937334"/>
    <lineage>
        <taxon>Bacteria</taxon>
        <taxon>Bacillati</taxon>
        <taxon>Bacillota</taxon>
        <taxon>Clostridia</taxon>
        <taxon>Caldicoprobacterales</taxon>
        <taxon>Caldicoprobacteraceae</taxon>
        <taxon>Caldicoprobacter</taxon>
    </lineage>
</organism>
<evidence type="ECO:0000259" key="1">
    <source>
        <dbReference type="PROSITE" id="PS51379"/>
    </source>
</evidence>
<feature type="domain" description="4Fe-4S ferredoxin-type" evidence="1">
    <location>
        <begin position="34"/>
        <end position="63"/>
    </location>
</feature>
<dbReference type="OrthoDB" id="9795268at2"/>
<gene>
    <name evidence="2" type="ORF">SAMN05444406_10498</name>
</gene>
<sequence length="235" mass="25898">MIRKIVKIDQEKCNGCGLCIDACHEGALQLINGKATLVSESYCDGLGACLPECPMGAITIEEREAQPFDEEAVKQHIMQKMEGTLPCGCPGTQVRAMERPSDMSAQQQGQAPVESQLRQWPCQIRLVPANAPYFRNAHLLVAADCTAYAYASIHQDFMRNKITIIGCPKLDDVDYSDKLTDILKYNDIKSITVLKMEVPCCSGLAYAVRDALIKSGKMIPWRVVTISIDGKAIED</sequence>
<dbReference type="Pfam" id="PF13237">
    <property type="entry name" value="Fer4_10"/>
    <property type="match status" value="1"/>
</dbReference>
<dbReference type="PANTHER" id="PTHR42895">
    <property type="entry name" value="IRON-SULFUR CLUSTER-BINDING PROTEIN-RELATED"/>
    <property type="match status" value="1"/>
</dbReference>
<dbReference type="SUPFAM" id="SSF54862">
    <property type="entry name" value="4Fe-4S ferredoxins"/>
    <property type="match status" value="1"/>
</dbReference>
<dbReference type="Gene3D" id="3.30.70.20">
    <property type="match status" value="1"/>
</dbReference>
<dbReference type="PANTHER" id="PTHR42895:SF1">
    <property type="entry name" value="IRON-SULFUR CLUSTER PROTEIN"/>
    <property type="match status" value="1"/>
</dbReference>
<evidence type="ECO:0000313" key="2">
    <source>
        <dbReference type="EMBL" id="SFP81608.1"/>
    </source>
</evidence>
<dbReference type="EMBL" id="FOXR01000004">
    <property type="protein sequence ID" value="SFP81608.1"/>
    <property type="molecule type" value="Genomic_DNA"/>
</dbReference>
<dbReference type="RefSeq" id="WP_025747198.1">
    <property type="nucleotide sequence ID" value="NZ_FOXR01000004.1"/>
</dbReference>
<evidence type="ECO:0000313" key="3">
    <source>
        <dbReference type="Proteomes" id="UP000198577"/>
    </source>
</evidence>
<proteinExistence type="predicted"/>
<dbReference type="InterPro" id="IPR052911">
    <property type="entry name" value="Corrinoid_activation_enz"/>
</dbReference>
<reference evidence="2 3" key="1">
    <citation type="submission" date="2016-10" db="EMBL/GenBank/DDBJ databases">
        <authorList>
            <person name="de Groot N.N."/>
        </authorList>
    </citation>
    <scope>NUCLEOTIDE SEQUENCE [LARGE SCALE GENOMIC DNA]</scope>
    <source>
        <strain evidence="2 3">DSM 20678</strain>
    </source>
</reference>
<name>A0A1I5TF84_9FIRM</name>
<feature type="domain" description="4Fe-4S ferredoxin-type" evidence="1">
    <location>
        <begin position="4"/>
        <end position="33"/>
    </location>
</feature>
<dbReference type="PROSITE" id="PS51379">
    <property type="entry name" value="4FE4S_FER_2"/>
    <property type="match status" value="2"/>
</dbReference>
<accession>A0A1I5TF84</accession>
<protein>
    <submittedName>
        <fullName evidence="2">4Fe-4S binding domain-containing protein</fullName>
    </submittedName>
</protein>